<dbReference type="AlphaFoldDB" id="A0A8J4G9Z4"/>
<proteinExistence type="predicted"/>
<evidence type="ECO:0000313" key="3">
    <source>
        <dbReference type="EMBL" id="GIM03185.1"/>
    </source>
</evidence>
<reference evidence="3" key="1">
    <citation type="journal article" date="2021" name="Proc. Natl. Acad. Sci. U.S.A.">
        <title>Three genomes in the algal genus Volvox reveal the fate of a haploid sex-determining region after a transition to homothallism.</title>
        <authorList>
            <person name="Yamamoto K."/>
            <person name="Hamaji T."/>
            <person name="Kawai-Toyooka H."/>
            <person name="Matsuzaki R."/>
            <person name="Takahashi F."/>
            <person name="Nishimura Y."/>
            <person name="Kawachi M."/>
            <person name="Noguchi H."/>
            <person name="Minakuchi Y."/>
            <person name="Umen J.G."/>
            <person name="Toyoda A."/>
            <person name="Nozaki H."/>
        </authorList>
    </citation>
    <scope>NUCLEOTIDE SEQUENCE</scope>
    <source>
        <strain evidence="3">NIES-3785</strain>
        <strain evidence="2">NIES-3786</strain>
    </source>
</reference>
<feature type="compositionally biased region" description="Low complexity" evidence="1">
    <location>
        <begin position="121"/>
        <end position="130"/>
    </location>
</feature>
<organism evidence="3 4">
    <name type="scientific">Volvox reticuliferus</name>
    <dbReference type="NCBI Taxonomy" id="1737510"/>
    <lineage>
        <taxon>Eukaryota</taxon>
        <taxon>Viridiplantae</taxon>
        <taxon>Chlorophyta</taxon>
        <taxon>core chlorophytes</taxon>
        <taxon>Chlorophyceae</taxon>
        <taxon>CS clade</taxon>
        <taxon>Chlamydomonadales</taxon>
        <taxon>Volvocaceae</taxon>
        <taxon>Volvox</taxon>
    </lineage>
</organism>
<feature type="region of interest" description="Disordered" evidence="1">
    <location>
        <begin position="103"/>
        <end position="153"/>
    </location>
</feature>
<dbReference type="OrthoDB" id="537200at2759"/>
<dbReference type="Proteomes" id="UP000747110">
    <property type="component" value="Unassembled WGS sequence"/>
</dbReference>
<comment type="caution">
    <text evidence="3">The sequence shown here is derived from an EMBL/GenBank/DDBJ whole genome shotgun (WGS) entry which is preliminary data.</text>
</comment>
<accession>A0A8J4G9Z4</accession>
<evidence type="ECO:0000256" key="1">
    <source>
        <dbReference type="SAM" id="MobiDB-lite"/>
    </source>
</evidence>
<sequence length="984" mass="106154">MLGRLPERLWLCINDGAADARRTPASTHRHRANVLSSWIGSRCRTRYRRAAERALRGTRVARDAVPTPAVIANRSTPDNLLPNGGDGAAMLTALEDFVEADINSDPNELSPEQLESRRMSSRAASTSARTDGPDNGVLVLQRPGDGGSLGPEAAIDRGAPASSPAFPAFPRPKAAVTTATTAAGGPLSGPLTLVQVPPEAAQLYAGSAIAGNLSATGGSADVLTPLLDSLQLEPPAPSVPRGSASNAQRVYRTAASAAIEGTGGAIGGAPNDAGAGGAATTAASSALPLMVRRKRARTRVLDASELLLARDEAVRTELISHTWNDLLRFEERLRTAPTYGAADTAAFPTAEAVRSMAPDMDPKFHRDVTKLQSRTTAVSLGAGSDGQVFSEASEPPSLDAVLDFLQEAATALKDQQLEEQAATTTQVRKAAERSARLMGYITRAPTWQRLARLFLKHGRAFSVPHLVATLVSLARFDAMGRVYRGKGRRKAFDRVWDMLTRRITFAAPRMTGGQVVQVVRAIGSLPFRGSRRVKHSLVAMQRVLRYSQHTMLPQMAPDGINGIVGGGAATSAAGKRVILNASQMAQQRGARSRGVGQKGRPGLVPLTDTSGEYPSRLRDITEVDLYSDGGLLPMGGADYAALCYTLGRINSRARPYRISLRLPPSVSRRLLLGTYSLLGSLGPRELAGLLYGLGCMRLSPPAPWMYGFYVNSARWLPSMTDVQLTMVMYGACRLRIKPPPPWIEAYLGTTGPRLRQFDGAGLAAAMHSLGRLQYKPRPGWVEAFMASVHDALTMGMLRPGEMSQLVRGMMFLRVQPTEDVLEALWETSGQAMERSDFSPAQLANMAWALGLLKVPTPRGWYDQLVHQMRRTYPLLRPYHRRRLLLALHAFGCRDLPRWYQLLRIPLEEMPGYGAWSAQQAKQRADAKAAKHMPAQVKHLSEEAQGSEATVMVSGAGAAAVGLSKRPKQQQRQRKDEAKGTAALA</sequence>
<gene>
    <name evidence="2" type="ORF">Vretifemale_5124</name>
    <name evidence="3" type="ORF">Vretimale_7993</name>
</gene>
<name>A0A8J4G9Z4_9CHLO</name>
<evidence type="ECO:0000313" key="5">
    <source>
        <dbReference type="Proteomes" id="UP000747110"/>
    </source>
</evidence>
<feature type="region of interest" description="Disordered" evidence="1">
    <location>
        <begin position="959"/>
        <end position="984"/>
    </location>
</feature>
<protein>
    <submittedName>
        <fullName evidence="3">Uncharacterized protein</fullName>
    </submittedName>
</protein>
<evidence type="ECO:0000313" key="4">
    <source>
        <dbReference type="Proteomes" id="UP000722791"/>
    </source>
</evidence>
<dbReference type="Proteomes" id="UP000722791">
    <property type="component" value="Unassembled WGS sequence"/>
</dbReference>
<dbReference type="EMBL" id="BNCP01000007">
    <property type="protein sequence ID" value="GIL75307.1"/>
    <property type="molecule type" value="Genomic_DNA"/>
</dbReference>
<dbReference type="EMBL" id="BNCQ01000013">
    <property type="protein sequence ID" value="GIM03185.1"/>
    <property type="molecule type" value="Genomic_DNA"/>
</dbReference>
<keyword evidence="5" id="KW-1185">Reference proteome</keyword>
<evidence type="ECO:0000313" key="2">
    <source>
        <dbReference type="EMBL" id="GIL75307.1"/>
    </source>
</evidence>
<feature type="region of interest" description="Disordered" evidence="1">
    <location>
        <begin position="588"/>
        <end position="608"/>
    </location>
</feature>